<feature type="non-terminal residue" evidence="2">
    <location>
        <position position="1"/>
    </location>
</feature>
<protein>
    <recommendedName>
        <fullName evidence="1">Endonuclease/exonuclease/phosphatase domain-containing protein</fullName>
    </recommendedName>
</protein>
<dbReference type="PANTHER" id="PTHR42834">
    <property type="entry name" value="ENDONUCLEASE/EXONUCLEASE/PHOSPHATASE FAMILY PROTEIN (AFU_ORTHOLOGUE AFUA_3G09210)"/>
    <property type="match status" value="1"/>
</dbReference>
<organism evidence="2">
    <name type="scientific">marine sediment metagenome</name>
    <dbReference type="NCBI Taxonomy" id="412755"/>
    <lineage>
        <taxon>unclassified sequences</taxon>
        <taxon>metagenomes</taxon>
        <taxon>ecological metagenomes</taxon>
    </lineage>
</organism>
<gene>
    <name evidence="2" type="ORF">S01H1_74472</name>
</gene>
<accession>X0XKK7</accession>
<reference evidence="2" key="1">
    <citation type="journal article" date="2014" name="Front. Microbiol.">
        <title>High frequency of phylogenetically diverse reductive dehalogenase-homologous genes in deep subseafloor sedimentary metagenomes.</title>
        <authorList>
            <person name="Kawai M."/>
            <person name="Futagami T."/>
            <person name="Toyoda A."/>
            <person name="Takaki Y."/>
            <person name="Nishi S."/>
            <person name="Hori S."/>
            <person name="Arai W."/>
            <person name="Tsubouchi T."/>
            <person name="Morono Y."/>
            <person name="Uchiyama I."/>
            <person name="Ito T."/>
            <person name="Fujiyama A."/>
            <person name="Inagaki F."/>
            <person name="Takami H."/>
        </authorList>
    </citation>
    <scope>NUCLEOTIDE SEQUENCE</scope>
    <source>
        <strain evidence="2">Expedition CK06-06</strain>
    </source>
</reference>
<proteinExistence type="predicted"/>
<dbReference type="SUPFAM" id="SSF56219">
    <property type="entry name" value="DNase I-like"/>
    <property type="match status" value="1"/>
</dbReference>
<dbReference type="Pfam" id="PF19580">
    <property type="entry name" value="Exo_endo_phos_3"/>
    <property type="match status" value="1"/>
</dbReference>
<dbReference type="AlphaFoldDB" id="X0XKK7"/>
<dbReference type="PANTHER" id="PTHR42834:SF1">
    <property type="entry name" value="ENDONUCLEASE_EXONUCLEASE_PHOSPHATASE FAMILY PROTEIN (AFU_ORTHOLOGUE AFUA_3G09210)"/>
    <property type="match status" value="1"/>
</dbReference>
<evidence type="ECO:0000313" key="2">
    <source>
        <dbReference type="EMBL" id="GAG37183.1"/>
    </source>
</evidence>
<dbReference type="InterPro" id="IPR005135">
    <property type="entry name" value="Endo/exonuclease/phosphatase"/>
</dbReference>
<sequence>PNDRAFAASRKPLVAEFRFRGNTVFVIGNHFNSKGGDGYVFGQVQPPTFGTETKRILQANVVRQFVEEIHAVDPQAYVVVAGDLNDFAFSAPLRALTGPDNPLVNLAEELLPEGEIYSYIYEGNSQVLDHILVSRPLFERSEPTVRFVHRYAEYLYEERHSDHDPILARFRLE</sequence>
<comment type="caution">
    <text evidence="2">The sequence shown here is derived from an EMBL/GenBank/DDBJ whole genome shotgun (WGS) entry which is preliminary data.</text>
</comment>
<dbReference type="InterPro" id="IPR036691">
    <property type="entry name" value="Endo/exonu/phosph_ase_sf"/>
</dbReference>
<evidence type="ECO:0000259" key="1">
    <source>
        <dbReference type="Pfam" id="PF19580"/>
    </source>
</evidence>
<name>X0XKK7_9ZZZZ</name>
<feature type="domain" description="Endonuclease/exonuclease/phosphatase" evidence="1">
    <location>
        <begin position="8"/>
        <end position="154"/>
    </location>
</feature>
<dbReference type="Gene3D" id="3.60.10.10">
    <property type="entry name" value="Endonuclease/exonuclease/phosphatase"/>
    <property type="match status" value="1"/>
</dbReference>
<dbReference type="EMBL" id="BARS01049830">
    <property type="protein sequence ID" value="GAG37183.1"/>
    <property type="molecule type" value="Genomic_DNA"/>
</dbReference>
<dbReference type="GO" id="GO:0003824">
    <property type="term" value="F:catalytic activity"/>
    <property type="evidence" value="ECO:0007669"/>
    <property type="project" value="InterPro"/>
</dbReference>